<dbReference type="RefSeq" id="XP_046065135.1">
    <property type="nucleotide sequence ID" value="XM_046221593.1"/>
</dbReference>
<dbReference type="Proteomes" id="UP001201262">
    <property type="component" value="Unassembled WGS sequence"/>
</dbReference>
<protein>
    <submittedName>
        <fullName evidence="1">Uncharacterized protein</fullName>
    </submittedName>
</protein>
<name>A0AAD4KEX3_9EURO</name>
<reference evidence="1" key="1">
    <citation type="submission" date="2021-12" db="EMBL/GenBank/DDBJ databases">
        <title>Convergent genome expansion in fungi linked to evolution of root-endophyte symbiosis.</title>
        <authorList>
            <consortium name="DOE Joint Genome Institute"/>
            <person name="Ke Y.-H."/>
            <person name="Bonito G."/>
            <person name="Liao H.-L."/>
            <person name="Looney B."/>
            <person name="Rojas-Flechas A."/>
            <person name="Nash J."/>
            <person name="Hameed K."/>
            <person name="Schadt C."/>
            <person name="Martin F."/>
            <person name="Crous P.W."/>
            <person name="Miettinen O."/>
            <person name="Magnuson J.K."/>
            <person name="Labbe J."/>
            <person name="Jacobson D."/>
            <person name="Doktycz M.J."/>
            <person name="Veneault-Fourrey C."/>
            <person name="Kuo A."/>
            <person name="Mondo S."/>
            <person name="Calhoun S."/>
            <person name="Riley R."/>
            <person name="Ohm R."/>
            <person name="LaButti K."/>
            <person name="Andreopoulos B."/>
            <person name="Pangilinan J."/>
            <person name="Nolan M."/>
            <person name="Tritt A."/>
            <person name="Clum A."/>
            <person name="Lipzen A."/>
            <person name="Daum C."/>
            <person name="Barry K."/>
            <person name="Grigoriev I.V."/>
            <person name="Vilgalys R."/>
        </authorList>
    </citation>
    <scope>NUCLEOTIDE SEQUENCE</scope>
    <source>
        <strain evidence="1">PMI_201</strain>
    </source>
</reference>
<dbReference type="AlphaFoldDB" id="A0AAD4KEX3"/>
<organism evidence="1 2">
    <name type="scientific">Talaromyces proteolyticus</name>
    <dbReference type="NCBI Taxonomy" id="1131652"/>
    <lineage>
        <taxon>Eukaryota</taxon>
        <taxon>Fungi</taxon>
        <taxon>Dikarya</taxon>
        <taxon>Ascomycota</taxon>
        <taxon>Pezizomycotina</taxon>
        <taxon>Eurotiomycetes</taxon>
        <taxon>Eurotiomycetidae</taxon>
        <taxon>Eurotiales</taxon>
        <taxon>Trichocomaceae</taxon>
        <taxon>Talaromyces</taxon>
        <taxon>Talaromyces sect. Bacilispori</taxon>
    </lineage>
</organism>
<accession>A0AAD4KEX3</accession>
<dbReference type="EMBL" id="JAJTJA010000018">
    <property type="protein sequence ID" value="KAH8688649.1"/>
    <property type="molecule type" value="Genomic_DNA"/>
</dbReference>
<gene>
    <name evidence="1" type="ORF">BGW36DRAFT_442920</name>
</gene>
<proteinExistence type="predicted"/>
<comment type="caution">
    <text evidence="1">The sequence shown here is derived from an EMBL/GenBank/DDBJ whole genome shotgun (WGS) entry which is preliminary data.</text>
</comment>
<dbReference type="GeneID" id="70251880"/>
<sequence length="457" mass="51199">MAQDFCQLPSSNSAFWLDDSDVSWGTEAFDTSISVLGNTSSSSLQNMSLLLGEYFDRESGAPSPAYNKVESMWFSKPPKLQDHDVDVLNVFLNLFYRHMPKTFPLFEMSRITNQNKSYYILALDAVGGLFCSVNGSFEIVKVKTAKPFNAATLDREENLTVVKTAVREYSELSQFTLRSPRSEAENVQVVLMQSRPSLSWRHAESFCQNPTRGDSMDRLQNLVNSFTYSGYPIIPANIDIYNLGSLAVLAAFSWPIMPSALDNYEPSSSIWKTDFVDLACDAWLRAQPADIKVSSLVLYHTMNIASHANFDPLQNLAHSPQGSAASEKCEKTSESTINTWVRSRHYDIARWHAESLIDCTEKAITASMKEGASRNQHGRIAPPSTNIERSLVVTEAPHIPYAIYYATLILWCGDILLDDNRMAGVSHLARGGHVLSRCRVRIVQAQLLERVLKEVKM</sequence>
<evidence type="ECO:0000313" key="2">
    <source>
        <dbReference type="Proteomes" id="UP001201262"/>
    </source>
</evidence>
<keyword evidence="2" id="KW-1185">Reference proteome</keyword>
<evidence type="ECO:0000313" key="1">
    <source>
        <dbReference type="EMBL" id="KAH8688649.1"/>
    </source>
</evidence>